<proteinExistence type="predicted"/>
<evidence type="ECO:0000259" key="1">
    <source>
        <dbReference type="Pfam" id="PF12695"/>
    </source>
</evidence>
<dbReference type="RefSeq" id="WP_176239021.1">
    <property type="nucleotide sequence ID" value="NZ_AP024412.1"/>
</dbReference>
<dbReference type="GO" id="GO:0016787">
    <property type="term" value="F:hydrolase activity"/>
    <property type="evidence" value="ECO:0007669"/>
    <property type="project" value="InterPro"/>
</dbReference>
<name>A0A7U9TH61_9MOLU</name>
<evidence type="ECO:0000313" key="3">
    <source>
        <dbReference type="Proteomes" id="UP000620133"/>
    </source>
</evidence>
<dbReference type="SUPFAM" id="SSF53474">
    <property type="entry name" value="alpha/beta-Hydrolases"/>
    <property type="match status" value="1"/>
</dbReference>
<dbReference type="InterPro" id="IPR029059">
    <property type="entry name" value="AB_hydrolase_5"/>
</dbReference>
<protein>
    <submittedName>
        <fullName evidence="2">Thioesterase</fullName>
    </submittedName>
</protein>
<organism evidence="2 3">
    <name type="scientific">Mariniplasma anaerobium</name>
    <dbReference type="NCBI Taxonomy" id="2735436"/>
    <lineage>
        <taxon>Bacteria</taxon>
        <taxon>Bacillati</taxon>
        <taxon>Mycoplasmatota</taxon>
        <taxon>Mollicutes</taxon>
        <taxon>Acholeplasmatales</taxon>
        <taxon>Acholeplasmataceae</taxon>
        <taxon>Mariniplasma</taxon>
    </lineage>
</organism>
<dbReference type="InterPro" id="IPR029058">
    <property type="entry name" value="AB_hydrolase_fold"/>
</dbReference>
<dbReference type="KEGG" id="manr:MPAN_000380"/>
<dbReference type="AlphaFoldDB" id="A0A7U9TH61"/>
<evidence type="ECO:0000313" key="2">
    <source>
        <dbReference type="EMBL" id="BCR35145.1"/>
    </source>
</evidence>
<dbReference type="Gene3D" id="3.40.50.1820">
    <property type="entry name" value="alpha/beta hydrolase"/>
    <property type="match status" value="1"/>
</dbReference>
<feature type="domain" description="Alpha/beta hydrolase fold-5" evidence="1">
    <location>
        <begin position="72"/>
        <end position="228"/>
    </location>
</feature>
<dbReference type="Proteomes" id="UP000620133">
    <property type="component" value="Chromosome"/>
</dbReference>
<dbReference type="Pfam" id="PF12695">
    <property type="entry name" value="Abhydrolase_5"/>
    <property type="match status" value="1"/>
</dbReference>
<reference evidence="2" key="1">
    <citation type="submission" date="2021-01" db="EMBL/GenBank/DDBJ databases">
        <title>Draft genome sequence of Acholeplasmataceae bacterium strain Mahy22.</title>
        <authorList>
            <person name="Watanabe M."/>
            <person name="Kojima H."/>
            <person name="Fukui M."/>
        </authorList>
    </citation>
    <scope>NUCLEOTIDE SEQUENCE</scope>
    <source>
        <strain evidence="2">Mahy22</strain>
    </source>
</reference>
<dbReference type="EMBL" id="AP024412">
    <property type="protein sequence ID" value="BCR35145.1"/>
    <property type="molecule type" value="Genomic_DNA"/>
</dbReference>
<keyword evidence="3" id="KW-1185">Reference proteome</keyword>
<accession>A0A7U9TH61</accession>
<gene>
    <name evidence="2" type="ORF">MPAN_000380</name>
</gene>
<sequence>MKKTKKIFKITLITILSLVIGLTLALFIYTRNSYKPLDEMYQEISLLNTDDIMVVDDFDQISYFVDQPIKNIVIIPGGKVKPESYQYLAINLALEGYDVTIVKTVFNLAILTPNYGARFLKDDIDNVVIGHSLGGTVASLFSSKADVVSDIIFLASYPISDVKNKNVLIITGQFDEVLDQESLDSSQDLLPDNSTTYEIIGGNHGQFGWYGIQKGDGIATITTKEQQDTIVNQIIDFIE</sequence>